<keyword evidence="2" id="KW-1185">Reference proteome</keyword>
<sequence>MWGAFENRESKITLGSDLWPILYCYRNNAYVLINLLAVNDNKERIVEQVLGNHCKGEISIFKTMIKTDLITQNVPIFEVKHNFDASKFMANNMANVFLLILCMDYVGGVELNTQVCIVNIRVNRKKNS</sequence>
<evidence type="ECO:0000313" key="2">
    <source>
        <dbReference type="Proteomes" id="UP000053105"/>
    </source>
</evidence>
<organism evidence="1 2">
    <name type="scientific">Melipona quadrifasciata</name>
    <dbReference type="NCBI Taxonomy" id="166423"/>
    <lineage>
        <taxon>Eukaryota</taxon>
        <taxon>Metazoa</taxon>
        <taxon>Ecdysozoa</taxon>
        <taxon>Arthropoda</taxon>
        <taxon>Hexapoda</taxon>
        <taxon>Insecta</taxon>
        <taxon>Pterygota</taxon>
        <taxon>Neoptera</taxon>
        <taxon>Endopterygota</taxon>
        <taxon>Hymenoptera</taxon>
        <taxon>Apocrita</taxon>
        <taxon>Aculeata</taxon>
        <taxon>Apoidea</taxon>
        <taxon>Anthophila</taxon>
        <taxon>Apidae</taxon>
        <taxon>Melipona</taxon>
    </lineage>
</organism>
<name>A0A0M9A6W3_9HYME</name>
<protein>
    <submittedName>
        <fullName evidence="1">Uncharacterized protein</fullName>
    </submittedName>
</protein>
<evidence type="ECO:0000313" key="1">
    <source>
        <dbReference type="EMBL" id="KOX78460.1"/>
    </source>
</evidence>
<proteinExistence type="predicted"/>
<dbReference type="Proteomes" id="UP000053105">
    <property type="component" value="Unassembled WGS sequence"/>
</dbReference>
<accession>A0A0M9A6W3</accession>
<dbReference type="AlphaFoldDB" id="A0A0M9A6W3"/>
<gene>
    <name evidence="1" type="ORF">WN51_07867</name>
</gene>
<reference evidence="1 2" key="1">
    <citation type="submission" date="2015-07" db="EMBL/GenBank/DDBJ databases">
        <title>The genome of Melipona quadrifasciata.</title>
        <authorList>
            <person name="Pan H."/>
            <person name="Kapheim K."/>
        </authorList>
    </citation>
    <scope>NUCLEOTIDE SEQUENCE [LARGE SCALE GENOMIC DNA]</scope>
    <source>
        <strain evidence="1">0111107301</strain>
        <tissue evidence="1">Whole body</tissue>
    </source>
</reference>
<dbReference type="EMBL" id="KQ435724">
    <property type="protein sequence ID" value="KOX78460.1"/>
    <property type="molecule type" value="Genomic_DNA"/>
</dbReference>